<dbReference type="Pfam" id="PF07992">
    <property type="entry name" value="Pyr_redox_2"/>
    <property type="match status" value="1"/>
</dbReference>
<evidence type="ECO:0000256" key="2">
    <source>
        <dbReference type="ARBA" id="ARBA00006442"/>
    </source>
</evidence>
<dbReference type="InterPro" id="IPR012675">
    <property type="entry name" value="Beta-grasp_dom_sf"/>
</dbReference>
<gene>
    <name evidence="7" type="ORF">SAMN02745857_02120</name>
</gene>
<keyword evidence="8" id="KW-1185">Reference proteome</keyword>
<comment type="cofactor">
    <cofactor evidence="1">
        <name>FAD</name>
        <dbReference type="ChEBI" id="CHEBI:57692"/>
    </cofactor>
</comment>
<dbReference type="SUPFAM" id="SSF51905">
    <property type="entry name" value="FAD/NAD(P)-binding domain"/>
    <property type="match status" value="2"/>
</dbReference>
<dbReference type="Pfam" id="PF18267">
    <property type="entry name" value="Rubredoxin_C"/>
    <property type="match status" value="1"/>
</dbReference>
<dbReference type="SUPFAM" id="SSF54292">
    <property type="entry name" value="2Fe-2S ferredoxin-like"/>
    <property type="match status" value="1"/>
</dbReference>
<evidence type="ECO:0000256" key="4">
    <source>
        <dbReference type="ARBA" id="ARBA00022827"/>
    </source>
</evidence>
<feature type="transmembrane region" description="Helical" evidence="5">
    <location>
        <begin position="127"/>
        <end position="147"/>
    </location>
</feature>
<keyword evidence="5" id="KW-1133">Transmembrane helix</keyword>
<feature type="transmembrane region" description="Helical" evidence="5">
    <location>
        <begin position="216"/>
        <end position="234"/>
    </location>
</feature>
<keyword evidence="5" id="KW-0472">Membrane</keyword>
<dbReference type="InterPro" id="IPR036010">
    <property type="entry name" value="2Fe-2S_ferredoxin-like_sf"/>
</dbReference>
<dbReference type="Gene3D" id="3.50.50.60">
    <property type="entry name" value="FAD/NAD(P)-binding domain"/>
    <property type="match status" value="2"/>
</dbReference>
<dbReference type="EMBL" id="FWXD01000011">
    <property type="protein sequence ID" value="SMC25312.1"/>
    <property type="molecule type" value="Genomic_DNA"/>
</dbReference>
<evidence type="ECO:0000313" key="7">
    <source>
        <dbReference type="EMBL" id="SMC25312.1"/>
    </source>
</evidence>
<evidence type="ECO:0000256" key="3">
    <source>
        <dbReference type="ARBA" id="ARBA00022630"/>
    </source>
</evidence>
<reference evidence="7 8" key="1">
    <citation type="submission" date="2017-04" db="EMBL/GenBank/DDBJ databases">
        <authorList>
            <person name="Afonso C.L."/>
            <person name="Miller P.J."/>
            <person name="Scott M.A."/>
            <person name="Spackman E."/>
            <person name="Goraichik I."/>
            <person name="Dimitrov K.M."/>
            <person name="Suarez D.L."/>
            <person name="Swayne D.E."/>
        </authorList>
    </citation>
    <scope>NUCLEOTIDE SEQUENCE [LARGE SCALE GENOMIC DNA]</scope>
    <source>
        <strain evidence="7 8">DSM 23236</strain>
    </source>
</reference>
<keyword evidence="5" id="KW-0812">Transmembrane</keyword>
<sequence length="875" mass="93794">MSSAIIHFPNYLQIQSRVPLWCWFALRVGSVACALGMAALLVLKPELGLPLWWSVIVPVLPAVFFIAPGLWRNVCPMAALNQTPRLFGFTMGRTHTRRIREYSYVVGIALFLLLVSSRKWLFDQSGVASAALILFGLGGAFLGGLIFKGKSGWCSSICPMLPVQRVYGQTPFIMLRNAHCQPCVGCTKNCYDFNPGVAYLADQYDEDPRYSGYRRLFVGLLPGFILAFFTIPNGQPAGEVYLHFALYAGLSLALFHTLDILLKLPRNGLTVLFGALAFNFYYWFAAASWASSVGKLAGTALSDAVPMTIRVLLALLTLAWLTRSVIREGWFREQTAQETVNLATRLGAGASAALREASAAAQAEVVVEPDQRRLPAAAGATLLELVERGGCAIESGCRMGVCGADPIAIKDGMGNLSPVGDDEKNTLARLGHADNTRMACCARILGGTVTIALKPDTAGAPIRSGKAPANPDIKQVVIIGNGIAGVTAADHVRRRHPDCEIHVVAAENHALYNRMAITRLIYGRSAMQGLYLLPENWYKERNIDVWLNTAAHSIDPAARTVALADGEVLNYDKLILATGSNSFVPPINGYGGDGCYVLRTADDAMSVRSYAQRSQARHAVVAGGGLLGLEAAYALHKMGLRVSVIERNAWLLHRQLDEKGGLTIQRYLNSLGLNIVLNAQLDGVVRDDAGQQHAAVKDEAAIPADIFVVAAGIAPNIALAKAAGLTVNRAVVVDDAMRSSDPHIYAAGDVAEWQGKAPGLWPVAVEQAEVAACNALGEARDYAEPVLSTMLKVVGADVVSIGRFAPQDGDEVFVEEDVAAHRYRKLLVAGGQFAGAILIGWPAFNEPLGKAVKGRAAISPAQLAGLRAGQWDVLL</sequence>
<dbReference type="STRING" id="1121001.SAMN02745857_02120"/>
<feature type="domain" description="2Fe-2S ferredoxin-type" evidence="6">
    <location>
        <begin position="363"/>
        <end position="457"/>
    </location>
</feature>
<dbReference type="RefSeq" id="WP_084090774.1">
    <property type="nucleotide sequence ID" value="NZ_FWXD01000011.1"/>
</dbReference>
<organism evidence="7 8">
    <name type="scientific">Andreprevotia lacus DSM 23236</name>
    <dbReference type="NCBI Taxonomy" id="1121001"/>
    <lineage>
        <taxon>Bacteria</taxon>
        <taxon>Pseudomonadati</taxon>
        <taxon>Pseudomonadota</taxon>
        <taxon>Betaproteobacteria</taxon>
        <taxon>Neisseriales</taxon>
        <taxon>Chitinibacteraceae</taxon>
        <taxon>Andreprevotia</taxon>
    </lineage>
</organism>
<feature type="transmembrane region" description="Helical" evidence="5">
    <location>
        <begin position="102"/>
        <end position="121"/>
    </location>
</feature>
<dbReference type="GO" id="GO:0051536">
    <property type="term" value="F:iron-sulfur cluster binding"/>
    <property type="evidence" value="ECO:0007669"/>
    <property type="project" value="InterPro"/>
</dbReference>
<accession>A0A1W1XN63</accession>
<dbReference type="PRINTS" id="PR00411">
    <property type="entry name" value="PNDRDTASEI"/>
</dbReference>
<dbReference type="Gene3D" id="3.10.20.30">
    <property type="match status" value="1"/>
</dbReference>
<keyword evidence="4" id="KW-0274">FAD</keyword>
<dbReference type="PANTHER" id="PTHR43429">
    <property type="entry name" value="PYRIDINE NUCLEOTIDE-DISULFIDE OXIDOREDUCTASE DOMAIN-CONTAINING"/>
    <property type="match status" value="1"/>
</dbReference>
<dbReference type="InterPro" id="IPR036188">
    <property type="entry name" value="FAD/NAD-bd_sf"/>
</dbReference>
<dbReference type="PANTHER" id="PTHR43429:SF3">
    <property type="entry name" value="NITRITE REDUCTASE [NAD(P)H]"/>
    <property type="match status" value="1"/>
</dbReference>
<comment type="similarity">
    <text evidence="2">Belongs to the FAD-dependent oxidoreductase family.</text>
</comment>
<evidence type="ECO:0000313" key="8">
    <source>
        <dbReference type="Proteomes" id="UP000192761"/>
    </source>
</evidence>
<feature type="transmembrane region" description="Helical" evidence="5">
    <location>
        <begin position="20"/>
        <end position="43"/>
    </location>
</feature>
<evidence type="ECO:0000259" key="6">
    <source>
        <dbReference type="PROSITE" id="PS51085"/>
    </source>
</evidence>
<dbReference type="AlphaFoldDB" id="A0A1W1XN63"/>
<dbReference type="GO" id="GO:0016491">
    <property type="term" value="F:oxidoreductase activity"/>
    <property type="evidence" value="ECO:0007669"/>
    <property type="project" value="InterPro"/>
</dbReference>
<dbReference type="Gene3D" id="3.30.390.30">
    <property type="match status" value="1"/>
</dbReference>
<proteinExistence type="inferred from homology"/>
<evidence type="ECO:0000256" key="1">
    <source>
        <dbReference type="ARBA" id="ARBA00001974"/>
    </source>
</evidence>
<feature type="transmembrane region" description="Helical" evidence="5">
    <location>
        <begin position="269"/>
        <end position="292"/>
    </location>
</feature>
<dbReference type="InterPro" id="IPR016156">
    <property type="entry name" value="FAD/NAD-linked_Rdtase_dimer_sf"/>
</dbReference>
<dbReference type="Proteomes" id="UP000192761">
    <property type="component" value="Unassembled WGS sequence"/>
</dbReference>
<feature type="transmembrane region" description="Helical" evidence="5">
    <location>
        <begin position="49"/>
        <end position="71"/>
    </location>
</feature>
<feature type="transmembrane region" description="Helical" evidence="5">
    <location>
        <begin position="240"/>
        <end position="262"/>
    </location>
</feature>
<dbReference type="InterPro" id="IPR050260">
    <property type="entry name" value="FAD-bd_OxRdtase"/>
</dbReference>
<name>A0A1W1XN63_9NEIS</name>
<dbReference type="Pfam" id="PF00111">
    <property type="entry name" value="Fer2"/>
    <property type="match status" value="1"/>
</dbReference>
<dbReference type="InterPro" id="IPR023753">
    <property type="entry name" value="FAD/NAD-binding_dom"/>
</dbReference>
<dbReference type="PROSITE" id="PS51085">
    <property type="entry name" value="2FE2S_FER_2"/>
    <property type="match status" value="1"/>
</dbReference>
<protein>
    <submittedName>
        <fullName evidence="7">2Fe-2S iron-sulfur cluster binding domain-containing protein</fullName>
    </submittedName>
</protein>
<evidence type="ECO:0000256" key="5">
    <source>
        <dbReference type="SAM" id="Phobius"/>
    </source>
</evidence>
<dbReference type="PRINTS" id="PR00368">
    <property type="entry name" value="FADPNR"/>
</dbReference>
<keyword evidence="3" id="KW-0285">Flavoprotein</keyword>
<dbReference type="CDD" id="cd00207">
    <property type="entry name" value="fer2"/>
    <property type="match status" value="1"/>
</dbReference>
<dbReference type="InterPro" id="IPR041575">
    <property type="entry name" value="Rubredoxin_C"/>
</dbReference>
<dbReference type="InterPro" id="IPR001041">
    <property type="entry name" value="2Fe-2S_ferredoxin-type"/>
</dbReference>
<dbReference type="OrthoDB" id="9768666at2"/>